<evidence type="ECO:0000256" key="1">
    <source>
        <dbReference type="ARBA" id="ARBA00004141"/>
    </source>
</evidence>
<feature type="transmembrane region" description="Helical" evidence="13">
    <location>
        <begin position="17"/>
        <end position="39"/>
    </location>
</feature>
<keyword evidence="9 12" id="KW-0675">Receptor</keyword>
<evidence type="ECO:0000313" key="15">
    <source>
        <dbReference type="Proteomes" id="UP000770717"/>
    </source>
</evidence>
<keyword evidence="6 13" id="KW-1133">Transmembrane helix</keyword>
<dbReference type="OrthoDB" id="9836876at2759"/>
<evidence type="ECO:0000313" key="14">
    <source>
        <dbReference type="EMBL" id="KAG9461512.1"/>
    </source>
</evidence>
<evidence type="ECO:0000256" key="9">
    <source>
        <dbReference type="ARBA" id="ARBA00023170"/>
    </source>
</evidence>
<gene>
    <name evidence="14" type="ORF">GDO78_016622</name>
</gene>
<dbReference type="AlphaFoldDB" id="A0A8J6C330"/>
<keyword evidence="7 12" id="KW-0297">G-protein coupled receptor</keyword>
<protein>
    <recommendedName>
        <fullName evidence="12">Taste receptor type 2</fullName>
    </recommendedName>
</protein>
<evidence type="ECO:0000256" key="5">
    <source>
        <dbReference type="ARBA" id="ARBA00022692"/>
    </source>
</evidence>
<organism evidence="14 15">
    <name type="scientific">Eleutherodactylus coqui</name>
    <name type="common">Puerto Rican coqui</name>
    <dbReference type="NCBI Taxonomy" id="57060"/>
    <lineage>
        <taxon>Eukaryota</taxon>
        <taxon>Metazoa</taxon>
        <taxon>Chordata</taxon>
        <taxon>Craniata</taxon>
        <taxon>Vertebrata</taxon>
        <taxon>Euteleostomi</taxon>
        <taxon>Amphibia</taxon>
        <taxon>Batrachia</taxon>
        <taxon>Anura</taxon>
        <taxon>Neobatrachia</taxon>
        <taxon>Hyloidea</taxon>
        <taxon>Eleutherodactylidae</taxon>
        <taxon>Eleutherodactylinae</taxon>
        <taxon>Eleutherodactylus</taxon>
        <taxon>Eleutherodactylus</taxon>
    </lineage>
</organism>
<comment type="subcellular location">
    <subcellularLocation>
        <location evidence="1 12">Membrane</location>
        <topology evidence="1 12">Multi-pass membrane protein</topology>
    </subcellularLocation>
</comment>
<dbReference type="PANTHER" id="PTHR11394">
    <property type="entry name" value="TASTE RECEPTOR TYPE 2"/>
    <property type="match status" value="1"/>
</dbReference>
<keyword evidence="4 12" id="KW-0716">Sensory transduction</keyword>
<feature type="transmembrane region" description="Helical" evidence="13">
    <location>
        <begin position="183"/>
        <end position="210"/>
    </location>
</feature>
<evidence type="ECO:0000256" key="13">
    <source>
        <dbReference type="SAM" id="Phobius"/>
    </source>
</evidence>
<name>A0A8J6C330_ELECQ</name>
<feature type="transmembrane region" description="Helical" evidence="13">
    <location>
        <begin position="87"/>
        <end position="115"/>
    </location>
</feature>
<evidence type="ECO:0000256" key="11">
    <source>
        <dbReference type="RuleBase" id="RU004423"/>
    </source>
</evidence>
<dbReference type="InterPro" id="IPR007960">
    <property type="entry name" value="TAS2R"/>
</dbReference>
<evidence type="ECO:0000256" key="4">
    <source>
        <dbReference type="ARBA" id="ARBA00022606"/>
    </source>
</evidence>
<evidence type="ECO:0000256" key="3">
    <source>
        <dbReference type="ARBA" id="ARBA00022480"/>
    </source>
</evidence>
<dbReference type="Pfam" id="PF05296">
    <property type="entry name" value="TAS2R"/>
    <property type="match status" value="1"/>
</dbReference>
<dbReference type="GO" id="GO:0004930">
    <property type="term" value="F:G protein-coupled receptor activity"/>
    <property type="evidence" value="ECO:0007669"/>
    <property type="project" value="UniProtKB-KW"/>
</dbReference>
<reference evidence="14" key="1">
    <citation type="thesis" date="2020" institute="ProQuest LLC" country="789 East Eisenhower Parkway, Ann Arbor, MI, USA">
        <title>Comparative Genomics and Chromosome Evolution.</title>
        <authorList>
            <person name="Mudd A.B."/>
        </authorList>
    </citation>
    <scope>NUCLEOTIDE SEQUENCE</scope>
    <source>
        <strain evidence="14">HN-11 Male</strain>
        <tissue evidence="14">Kidney and liver</tissue>
    </source>
</reference>
<dbReference type="Proteomes" id="UP000770717">
    <property type="component" value="Unassembled WGS sequence"/>
</dbReference>
<keyword evidence="10 12" id="KW-0807">Transducer</keyword>
<feature type="transmembrane region" description="Helical" evidence="13">
    <location>
        <begin position="266"/>
        <end position="284"/>
    </location>
</feature>
<keyword evidence="3 12" id="KW-0919">Taste</keyword>
<evidence type="ECO:0000256" key="2">
    <source>
        <dbReference type="ARBA" id="ARBA00007376"/>
    </source>
</evidence>
<dbReference type="EMBL" id="WNTK01020426">
    <property type="protein sequence ID" value="KAG9461512.1"/>
    <property type="molecule type" value="Genomic_DNA"/>
</dbReference>
<dbReference type="SUPFAM" id="SSF81321">
    <property type="entry name" value="Family A G protein-coupled receptor-like"/>
    <property type="match status" value="1"/>
</dbReference>
<evidence type="ECO:0000256" key="12">
    <source>
        <dbReference type="RuleBase" id="RU004424"/>
    </source>
</evidence>
<accession>A0A8J6C330</accession>
<evidence type="ECO:0000256" key="7">
    <source>
        <dbReference type="ARBA" id="ARBA00023040"/>
    </source>
</evidence>
<proteinExistence type="inferred from homology"/>
<evidence type="ECO:0000256" key="6">
    <source>
        <dbReference type="ARBA" id="ARBA00022989"/>
    </source>
</evidence>
<evidence type="ECO:0000256" key="10">
    <source>
        <dbReference type="ARBA" id="ARBA00023224"/>
    </source>
</evidence>
<dbReference type="PANTHER" id="PTHR11394:SF47">
    <property type="entry name" value="TASTE RECEPTOR TYPE 2 MEMBER 40"/>
    <property type="match status" value="1"/>
</dbReference>
<comment type="similarity">
    <text evidence="2 11">Belongs to the G-protein coupled receptor T2R family.</text>
</comment>
<feature type="transmembrane region" description="Helical" evidence="13">
    <location>
        <begin position="241"/>
        <end position="260"/>
    </location>
</feature>
<evidence type="ECO:0000256" key="8">
    <source>
        <dbReference type="ARBA" id="ARBA00023136"/>
    </source>
</evidence>
<comment type="caution">
    <text evidence="14">The sequence shown here is derived from an EMBL/GenBank/DDBJ whole genome shotgun (WGS) entry which is preliminary data.</text>
</comment>
<dbReference type="GO" id="GO:0033038">
    <property type="term" value="F:bitter taste receptor activity"/>
    <property type="evidence" value="ECO:0007669"/>
    <property type="project" value="InterPro"/>
</dbReference>
<dbReference type="GO" id="GO:0016020">
    <property type="term" value="C:membrane"/>
    <property type="evidence" value="ECO:0007669"/>
    <property type="project" value="UniProtKB-SubCell"/>
</dbReference>
<keyword evidence="8 12" id="KW-0472">Membrane</keyword>
<keyword evidence="15" id="KW-1185">Reference proteome</keyword>
<keyword evidence="5 12" id="KW-0812">Transmembrane</keyword>
<feature type="transmembrane region" description="Helical" evidence="13">
    <location>
        <begin position="136"/>
        <end position="163"/>
    </location>
</feature>
<sequence>MANSTEDDTDAQYLGRLVLALIGLMPGLVIHSFIVGVNVTDWWKRRSVTPVDHIVTSLGISRMCIQCGNAVHFLFHPLFWRSQHAGVTLILGIIYDFLIYVSIWLTSLLSIVFCLKISNFHTRLFLYLKGMIVHRTVYFIVASVLLPAINSLITLLLGITKVFNNGTYNKMMTNLTYCTIIDSVYPVTIGAIFPLFFYCISSVVLFTSLYHHITKMKMSSNLSISLETYYSMIKFVAFNSIYNTAYLICYSSCIFYYYVYCVTLDWFLVILGFIPVLHSSYLIYRTAKLRSQMSKVFQNVTDFLFQRKDTETKENIEIVALGQ</sequence>